<evidence type="ECO:0000313" key="2">
    <source>
        <dbReference type="Proteomes" id="UP000256510"/>
    </source>
</evidence>
<sequence length="166" mass="19657">MGYIQCVKWSNGDFRELEYYTRSQKEMIDMLKNDITQKHIIATWLKDENGKELAYFDKHIQLITGEEEMKKGTKEEVVEEIFNDVDATQYDIEDVLDALEEKGYIKFKKEPKEYKVFVKIVTIGGTDKKLYYVTDSHLTESIDEAQRFETREDKYGYGYEIVKESV</sequence>
<dbReference type="Proteomes" id="UP000256510">
    <property type="component" value="Segment"/>
</dbReference>
<gene>
    <name evidence="1" type="ORF">56301_31</name>
</gene>
<protein>
    <submittedName>
        <fullName evidence="1">Uncharacterized protein</fullName>
    </submittedName>
</protein>
<reference evidence="1 2" key="1">
    <citation type="submission" date="2017-07" db="EMBL/GenBank/DDBJ databases">
        <title>Comparative genome analysis of lactococcal phages belonging to the virulent 936 group.</title>
        <authorList>
            <person name="Oliveira J."/>
        </authorList>
    </citation>
    <scope>NUCLEOTIDE SEQUENCE [LARGE SCALE GENOMIC DNA]</scope>
</reference>
<dbReference type="EMBL" id="MF448562">
    <property type="protein sequence ID" value="ASZ71462.1"/>
    <property type="molecule type" value="Genomic_DNA"/>
</dbReference>
<keyword evidence="2" id="KW-1185">Reference proteome</keyword>
<organism evidence="1 2">
    <name type="scientific">Lactococcus phage 56301</name>
    <dbReference type="NCBI Taxonomy" id="2029666"/>
    <lineage>
        <taxon>Viruses</taxon>
        <taxon>Duplodnaviria</taxon>
        <taxon>Heunggongvirae</taxon>
        <taxon>Uroviricota</taxon>
        <taxon>Caudoviricetes</taxon>
        <taxon>Skunavirus</taxon>
        <taxon>Skunavirus sv56301</taxon>
    </lineage>
</organism>
<name>A0A343JPN9_9CAUD</name>
<proteinExistence type="predicted"/>
<accession>A0A343JPN9</accession>
<evidence type="ECO:0000313" key="1">
    <source>
        <dbReference type="EMBL" id="ASZ71462.1"/>
    </source>
</evidence>